<dbReference type="NCBIfam" id="TIGR03317">
    <property type="entry name" value="ygfZ_signature"/>
    <property type="match status" value="1"/>
</dbReference>
<gene>
    <name evidence="5" type="ORF">METZ01_LOCUS49899</name>
</gene>
<dbReference type="PANTHER" id="PTHR22602:SF0">
    <property type="entry name" value="TRANSFERASE CAF17, MITOCHONDRIAL-RELATED"/>
    <property type="match status" value="1"/>
</dbReference>
<dbReference type="Gene3D" id="3.30.1360.120">
    <property type="entry name" value="Probable tRNA modification gtpase trme, domain 1"/>
    <property type="match status" value="1"/>
</dbReference>
<comment type="subcellular location">
    <subcellularLocation>
        <location evidence="1">Mitochondrion</location>
    </subcellularLocation>
</comment>
<feature type="domain" description="GCVT N-terminal" evidence="4">
    <location>
        <begin position="27"/>
        <end position="150"/>
    </location>
</feature>
<dbReference type="PANTHER" id="PTHR22602">
    <property type="entry name" value="TRANSFERASE CAF17, MITOCHONDRIAL-RELATED"/>
    <property type="match status" value="1"/>
</dbReference>
<accession>A0A381RYW2</accession>
<evidence type="ECO:0000256" key="2">
    <source>
        <dbReference type="ARBA" id="ARBA00022946"/>
    </source>
</evidence>
<dbReference type="AlphaFoldDB" id="A0A381RYW2"/>
<keyword evidence="2" id="KW-0809">Transit peptide</keyword>
<dbReference type="PIRSF" id="PIRSF006487">
    <property type="entry name" value="GcvT"/>
    <property type="match status" value="1"/>
</dbReference>
<dbReference type="GO" id="GO:0005739">
    <property type="term" value="C:mitochondrion"/>
    <property type="evidence" value="ECO:0007669"/>
    <property type="project" value="UniProtKB-SubCell"/>
</dbReference>
<sequence length="314" mass="33796">MLHADQNQLNAFEKGCAIVRWVKPTIINMSGRDALDLLHRLTTKELMTVSVGTARRTVLTSNRGRVIDVFLVAHVSQNALLLISDSTDPTKTISAIDYFTIAEDSELKDLSGSHDRISLVGPKAVEVAASVLGFTIDSDSVRNVDYNDSKVTVSSDTSRGVTWLDVVIRTSKPDLVSTFASAGAVEANSDNFKLFRILHEIPGSDCEYGDHANPIEAGLFSLIDFDKGCYVGQEVIARLDTYGKVQRSIKVLESNSPLAEGDKLTSGSILAGVVTSSSLLANRDGRYLSLALVRKAFCKSASVVASEGISAVVR</sequence>
<protein>
    <recommendedName>
        <fullName evidence="4">GCVT N-terminal domain-containing protein</fullName>
    </recommendedName>
</protein>
<evidence type="ECO:0000259" key="4">
    <source>
        <dbReference type="Pfam" id="PF01571"/>
    </source>
</evidence>
<dbReference type="InterPro" id="IPR017703">
    <property type="entry name" value="YgfZ/GCV_T_CS"/>
</dbReference>
<proteinExistence type="predicted"/>
<evidence type="ECO:0000313" key="5">
    <source>
        <dbReference type="EMBL" id="SUZ97045.1"/>
    </source>
</evidence>
<evidence type="ECO:0000256" key="1">
    <source>
        <dbReference type="ARBA" id="ARBA00004173"/>
    </source>
</evidence>
<reference evidence="5" key="1">
    <citation type="submission" date="2018-05" db="EMBL/GenBank/DDBJ databases">
        <authorList>
            <person name="Lanie J.A."/>
            <person name="Ng W.-L."/>
            <person name="Kazmierczak K.M."/>
            <person name="Andrzejewski T.M."/>
            <person name="Davidsen T.M."/>
            <person name="Wayne K.J."/>
            <person name="Tettelin H."/>
            <person name="Glass J.I."/>
            <person name="Rusch D."/>
            <person name="Podicherti R."/>
            <person name="Tsui H.-C.T."/>
            <person name="Winkler M.E."/>
        </authorList>
    </citation>
    <scope>NUCLEOTIDE SEQUENCE</scope>
</reference>
<dbReference type="InterPro" id="IPR045179">
    <property type="entry name" value="YgfZ/GcvT"/>
</dbReference>
<dbReference type="Pfam" id="PF01571">
    <property type="entry name" value="GCV_T"/>
    <property type="match status" value="1"/>
</dbReference>
<evidence type="ECO:0000256" key="3">
    <source>
        <dbReference type="ARBA" id="ARBA00023128"/>
    </source>
</evidence>
<organism evidence="5">
    <name type="scientific">marine metagenome</name>
    <dbReference type="NCBI Taxonomy" id="408172"/>
    <lineage>
        <taxon>unclassified sequences</taxon>
        <taxon>metagenomes</taxon>
        <taxon>ecological metagenomes</taxon>
    </lineage>
</organism>
<dbReference type="InterPro" id="IPR027266">
    <property type="entry name" value="TrmE/GcvT-like"/>
</dbReference>
<dbReference type="EMBL" id="UINC01002472">
    <property type="protein sequence ID" value="SUZ97045.1"/>
    <property type="molecule type" value="Genomic_DNA"/>
</dbReference>
<dbReference type="GO" id="GO:0016226">
    <property type="term" value="P:iron-sulfur cluster assembly"/>
    <property type="evidence" value="ECO:0007669"/>
    <property type="project" value="TreeGrafter"/>
</dbReference>
<name>A0A381RYW2_9ZZZZ</name>
<dbReference type="SUPFAM" id="SSF103025">
    <property type="entry name" value="Folate-binding domain"/>
    <property type="match status" value="1"/>
</dbReference>
<dbReference type="InterPro" id="IPR006222">
    <property type="entry name" value="GCVT_N"/>
</dbReference>
<keyword evidence="3" id="KW-0496">Mitochondrion</keyword>